<dbReference type="AlphaFoldDB" id="A0A9Q3W2R0"/>
<dbReference type="Pfam" id="PF01627">
    <property type="entry name" value="Hpt"/>
    <property type="match status" value="1"/>
</dbReference>
<feature type="modified residue" description="Phosphohistidine" evidence="2">
    <location>
        <position position="58"/>
    </location>
</feature>
<protein>
    <submittedName>
        <fullName evidence="4">Hpt domain-containing protein</fullName>
    </submittedName>
</protein>
<evidence type="ECO:0000313" key="5">
    <source>
        <dbReference type="Proteomes" id="UP001107961"/>
    </source>
</evidence>
<evidence type="ECO:0000259" key="3">
    <source>
        <dbReference type="PROSITE" id="PS50894"/>
    </source>
</evidence>
<comment type="caution">
    <text evidence="4">The sequence shown here is derived from an EMBL/GenBank/DDBJ whole genome shotgun (WGS) entry which is preliminary data.</text>
</comment>
<keyword evidence="5" id="KW-1185">Reference proteome</keyword>
<dbReference type="PROSITE" id="PS50894">
    <property type="entry name" value="HPT"/>
    <property type="match status" value="1"/>
</dbReference>
<dbReference type="KEGG" id="axe:P40_14505"/>
<dbReference type="GO" id="GO:0004672">
    <property type="term" value="F:protein kinase activity"/>
    <property type="evidence" value="ECO:0007669"/>
    <property type="project" value="UniProtKB-ARBA"/>
</dbReference>
<dbReference type="InterPro" id="IPR008207">
    <property type="entry name" value="Sig_transdc_His_kin_Hpt_dom"/>
</dbReference>
<dbReference type="RefSeq" id="WP_080531260.1">
    <property type="nucleotide sequence ID" value="NZ_CP012331.1"/>
</dbReference>
<accession>A0A9Q3W2R0</accession>
<dbReference type="SMART" id="SM00073">
    <property type="entry name" value="HPT"/>
    <property type="match status" value="1"/>
</dbReference>
<sequence length="112" mass="12076">MSRQEAVDLAVIQELKEVMGADFPRLVVSFVKDGEQRLRAIQDGLAAADVEVVRQQAHSFKGSSGNLGAVRVSALCLEMESAARDGDLSVAASLFDPLKEAFELVCVRLKSL</sequence>
<dbReference type="GO" id="GO:0000160">
    <property type="term" value="P:phosphorelay signal transduction system"/>
    <property type="evidence" value="ECO:0007669"/>
    <property type="project" value="UniProtKB-KW"/>
</dbReference>
<keyword evidence="2" id="KW-0597">Phosphoprotein</keyword>
<dbReference type="Gene3D" id="1.20.120.160">
    <property type="entry name" value="HPT domain"/>
    <property type="match status" value="1"/>
</dbReference>
<dbReference type="Proteomes" id="UP001107961">
    <property type="component" value="Unassembled WGS sequence"/>
</dbReference>
<proteinExistence type="predicted"/>
<organism evidence="4 5">
    <name type="scientific">Alloalcanivorax xenomutans</name>
    <dbReference type="NCBI Taxonomy" id="1094342"/>
    <lineage>
        <taxon>Bacteria</taxon>
        <taxon>Pseudomonadati</taxon>
        <taxon>Pseudomonadota</taxon>
        <taxon>Gammaproteobacteria</taxon>
        <taxon>Oceanospirillales</taxon>
        <taxon>Alcanivoracaceae</taxon>
        <taxon>Alloalcanivorax</taxon>
    </lineage>
</organism>
<evidence type="ECO:0000256" key="1">
    <source>
        <dbReference type="ARBA" id="ARBA00023012"/>
    </source>
</evidence>
<feature type="domain" description="HPt" evidence="3">
    <location>
        <begin position="19"/>
        <end position="112"/>
    </location>
</feature>
<dbReference type="EMBL" id="JAJVKT010000015">
    <property type="protein sequence ID" value="MCE7509540.1"/>
    <property type="molecule type" value="Genomic_DNA"/>
</dbReference>
<gene>
    <name evidence="4" type="ORF">LZG35_12890</name>
</gene>
<evidence type="ECO:0000313" key="4">
    <source>
        <dbReference type="EMBL" id="MCE7509540.1"/>
    </source>
</evidence>
<name>A0A9Q3W2R0_9GAMM</name>
<dbReference type="InterPro" id="IPR036641">
    <property type="entry name" value="HPT_dom_sf"/>
</dbReference>
<dbReference type="CDD" id="cd00088">
    <property type="entry name" value="HPT"/>
    <property type="match status" value="1"/>
</dbReference>
<keyword evidence="1" id="KW-0902">Two-component regulatory system</keyword>
<dbReference type="SUPFAM" id="SSF47226">
    <property type="entry name" value="Histidine-containing phosphotransfer domain, HPT domain"/>
    <property type="match status" value="1"/>
</dbReference>
<reference evidence="4" key="1">
    <citation type="submission" date="2022-01" db="EMBL/GenBank/DDBJ databases">
        <authorList>
            <person name="Karlyshev A.V."/>
            <person name="Jaspars M."/>
        </authorList>
    </citation>
    <scope>NUCLEOTIDE SEQUENCE</scope>
    <source>
        <strain evidence="4">AGSA3-2</strain>
    </source>
</reference>
<evidence type="ECO:0000256" key="2">
    <source>
        <dbReference type="PROSITE-ProRule" id="PRU00110"/>
    </source>
</evidence>